<gene>
    <name evidence="2" type="ORF">DFP88_101496</name>
</gene>
<feature type="domain" description="Serine aminopeptidase S33" evidence="1">
    <location>
        <begin position="53"/>
        <end position="303"/>
    </location>
</feature>
<dbReference type="InterPro" id="IPR022742">
    <property type="entry name" value="Hydrolase_4"/>
</dbReference>
<dbReference type="InterPro" id="IPR029058">
    <property type="entry name" value="AB_hydrolase_fold"/>
</dbReference>
<accession>A0A318SWC4</accession>
<dbReference type="InterPro" id="IPR051044">
    <property type="entry name" value="MAG_DAG_Lipase"/>
</dbReference>
<dbReference type="RefSeq" id="WP_245904645.1">
    <property type="nucleotide sequence ID" value="NZ_QJTE01000001.1"/>
</dbReference>
<dbReference type="Proteomes" id="UP000248311">
    <property type="component" value="Unassembled WGS sequence"/>
</dbReference>
<dbReference type="EMBL" id="QJTE01000001">
    <property type="protein sequence ID" value="PYE85823.1"/>
    <property type="molecule type" value="Genomic_DNA"/>
</dbReference>
<name>A0A318SWC4_9RHOB</name>
<dbReference type="AlphaFoldDB" id="A0A318SWC4"/>
<evidence type="ECO:0000313" key="3">
    <source>
        <dbReference type="Proteomes" id="UP000248311"/>
    </source>
</evidence>
<evidence type="ECO:0000259" key="1">
    <source>
        <dbReference type="Pfam" id="PF12146"/>
    </source>
</evidence>
<comment type="caution">
    <text evidence="2">The sequence shown here is derived from an EMBL/GenBank/DDBJ whole genome shotgun (WGS) entry which is preliminary data.</text>
</comment>
<dbReference type="Pfam" id="PF12146">
    <property type="entry name" value="Hydrolase_4"/>
    <property type="match status" value="1"/>
</dbReference>
<sequence>MPQSAPPGAVAGSPAPRLDDIAPAMAGATTCWARAADGVLLRMAHWRPQGPGRGTVLLFTGRTEYIEKYAALASSLAERGFAVATLDWRGQGLSQRLHPDPSLGHVPSFADYQHDVAALTEHAQAQDLPRPYLLLGHSMGGCIGLRALHQGLTVAAAAFSAPMWGIHMTGGMRILARALSASARAARQHHRPVPGLEAGSYVETAPVQSNMLTTDPQAFAAMQGQLAAHPELALGSPTLAWLGGALAEGRALARIPPPALPCVTVLGGAETIVDPAAIRRRMARWPGGRLVEIPGARHEVLMEAPALRAQAMEAILDLFEAAAPSGPGDAAR</sequence>
<dbReference type="PANTHER" id="PTHR11614">
    <property type="entry name" value="PHOSPHOLIPASE-RELATED"/>
    <property type="match status" value="1"/>
</dbReference>
<keyword evidence="3" id="KW-1185">Reference proteome</keyword>
<protein>
    <submittedName>
        <fullName evidence="2">Lysophospholipase</fullName>
    </submittedName>
</protein>
<evidence type="ECO:0000313" key="2">
    <source>
        <dbReference type="EMBL" id="PYE85823.1"/>
    </source>
</evidence>
<organism evidence="2 3">
    <name type="scientific">Pseudoroseicyclus aestuarii</name>
    <dbReference type="NCBI Taxonomy" id="1795041"/>
    <lineage>
        <taxon>Bacteria</taxon>
        <taxon>Pseudomonadati</taxon>
        <taxon>Pseudomonadota</taxon>
        <taxon>Alphaproteobacteria</taxon>
        <taxon>Rhodobacterales</taxon>
        <taxon>Paracoccaceae</taxon>
        <taxon>Pseudoroseicyclus</taxon>
    </lineage>
</organism>
<dbReference type="SUPFAM" id="SSF53474">
    <property type="entry name" value="alpha/beta-Hydrolases"/>
    <property type="match status" value="1"/>
</dbReference>
<proteinExistence type="predicted"/>
<dbReference type="Gene3D" id="3.40.50.1820">
    <property type="entry name" value="alpha/beta hydrolase"/>
    <property type="match status" value="1"/>
</dbReference>
<reference evidence="2 3" key="1">
    <citation type="submission" date="2018-06" db="EMBL/GenBank/DDBJ databases">
        <title>Genomic Encyclopedia of Type Strains, Phase III (KMG-III): the genomes of soil and plant-associated and newly described type strains.</title>
        <authorList>
            <person name="Whitman W."/>
        </authorList>
    </citation>
    <scope>NUCLEOTIDE SEQUENCE [LARGE SCALE GENOMIC DNA]</scope>
    <source>
        <strain evidence="2 3">CECT 9025</strain>
    </source>
</reference>